<reference evidence="3" key="1">
    <citation type="journal article" date="2020" name="Fungal Divers.">
        <title>Resolving the Mortierellaceae phylogeny through synthesis of multi-gene phylogenetics and phylogenomics.</title>
        <authorList>
            <person name="Vandepol N."/>
            <person name="Liber J."/>
            <person name="Desiro A."/>
            <person name="Na H."/>
            <person name="Kennedy M."/>
            <person name="Barry K."/>
            <person name="Grigoriev I.V."/>
            <person name="Miller A.N."/>
            <person name="O'Donnell K."/>
            <person name="Stajich J.E."/>
            <person name="Bonito G."/>
        </authorList>
    </citation>
    <scope>NUCLEOTIDE SEQUENCE</scope>
    <source>
        <strain evidence="3">NVP1</strain>
    </source>
</reference>
<keyword evidence="1" id="KW-0812">Transmembrane</keyword>
<dbReference type="Proteomes" id="UP000696485">
    <property type="component" value="Unassembled WGS sequence"/>
</dbReference>
<feature type="signal peptide" evidence="2">
    <location>
        <begin position="1"/>
        <end position="31"/>
    </location>
</feature>
<accession>A0A9P5STC7</accession>
<proteinExistence type="predicted"/>
<comment type="caution">
    <text evidence="3">The sequence shown here is derived from an EMBL/GenBank/DDBJ whole genome shotgun (WGS) entry which is preliminary data.</text>
</comment>
<organism evidence="3 4">
    <name type="scientific">Podila minutissima</name>
    <dbReference type="NCBI Taxonomy" id="64525"/>
    <lineage>
        <taxon>Eukaryota</taxon>
        <taxon>Fungi</taxon>
        <taxon>Fungi incertae sedis</taxon>
        <taxon>Mucoromycota</taxon>
        <taxon>Mortierellomycotina</taxon>
        <taxon>Mortierellomycetes</taxon>
        <taxon>Mortierellales</taxon>
        <taxon>Mortierellaceae</taxon>
        <taxon>Podila</taxon>
    </lineage>
</organism>
<evidence type="ECO:0000313" key="4">
    <source>
        <dbReference type="Proteomes" id="UP000696485"/>
    </source>
</evidence>
<name>A0A9P5STC7_9FUNG</name>
<keyword evidence="1" id="KW-1133">Transmembrane helix</keyword>
<feature type="transmembrane region" description="Helical" evidence="1">
    <location>
        <begin position="255"/>
        <end position="279"/>
    </location>
</feature>
<keyword evidence="2" id="KW-0732">Signal</keyword>
<evidence type="ECO:0000256" key="2">
    <source>
        <dbReference type="SAM" id="SignalP"/>
    </source>
</evidence>
<evidence type="ECO:0000313" key="3">
    <source>
        <dbReference type="EMBL" id="KAF9337538.1"/>
    </source>
</evidence>
<protein>
    <recommendedName>
        <fullName evidence="5">GPI-anchored protein</fullName>
    </recommendedName>
</protein>
<keyword evidence="1" id="KW-0472">Membrane</keyword>
<evidence type="ECO:0008006" key="5">
    <source>
        <dbReference type="Google" id="ProtNLM"/>
    </source>
</evidence>
<gene>
    <name evidence="3" type="ORF">BG006_004141</name>
</gene>
<feature type="chain" id="PRO_5040287975" description="GPI-anchored protein" evidence="2">
    <location>
        <begin position="32"/>
        <end position="280"/>
    </location>
</feature>
<dbReference type="PANTHER" id="PTHR34862:SF1">
    <property type="entry name" value="SPARK DOMAIN-CONTAINING PROTEIN"/>
    <property type="match status" value="1"/>
</dbReference>
<sequence length="280" mass="28953">MGWGQVDEFTFTSVAGSVLLLLVSTPSISSAATLDQCIVSLASLLSDPELNKCIPFPALAKLLSDPITPALVNTTTDQFCSLPNCGQTSLTLVQNTIVQNCVDNSTVDRSISDLVYGAASLYPPFKQGLCQRVPSAPGAPANGTFCVTELAVSMNAYLAVHPSPLGIKIFANATVLKAYVDGMPKELLCTPCNKAIINPLDNFIAANQATLNAQVLKWAGVIQSEVQLKCGSDFTDGATPVLPNGGNNGQGLKSFGVVLGASMVSGVMGAVTAIGAALFL</sequence>
<keyword evidence="4" id="KW-1185">Reference proteome</keyword>
<dbReference type="AlphaFoldDB" id="A0A9P5STC7"/>
<dbReference type="PANTHER" id="PTHR34862">
    <property type="entry name" value="SPARK DOMAIN-CONTAINING PROTEIN"/>
    <property type="match status" value="1"/>
</dbReference>
<dbReference type="EMBL" id="JAAAUY010000023">
    <property type="protein sequence ID" value="KAF9337538.1"/>
    <property type="molecule type" value="Genomic_DNA"/>
</dbReference>
<evidence type="ECO:0000256" key="1">
    <source>
        <dbReference type="SAM" id="Phobius"/>
    </source>
</evidence>